<dbReference type="SUPFAM" id="SSF141523">
    <property type="entry name" value="L,D-transpeptidase catalytic domain-like"/>
    <property type="match status" value="1"/>
</dbReference>
<reference evidence="9" key="1">
    <citation type="journal article" date="2014" name="Int. J. Syst. Evol. Microbiol.">
        <title>Complete genome sequence of Corynebacterium casei LMG S-19264T (=DSM 44701T), isolated from a smear-ripened cheese.</title>
        <authorList>
            <consortium name="US DOE Joint Genome Institute (JGI-PGF)"/>
            <person name="Walter F."/>
            <person name="Albersmeier A."/>
            <person name="Kalinowski J."/>
            <person name="Ruckert C."/>
        </authorList>
    </citation>
    <scope>NUCLEOTIDE SEQUENCE</scope>
    <source>
        <strain evidence="9">CGMCC 1.12506</strain>
    </source>
</reference>
<organism evidence="9 10">
    <name type="scientific">Flavobacterium orientale</name>
    <dbReference type="NCBI Taxonomy" id="1756020"/>
    <lineage>
        <taxon>Bacteria</taxon>
        <taxon>Pseudomonadati</taxon>
        <taxon>Bacteroidota</taxon>
        <taxon>Flavobacteriia</taxon>
        <taxon>Flavobacteriales</taxon>
        <taxon>Flavobacteriaceae</taxon>
        <taxon>Flavobacterium</taxon>
    </lineage>
</organism>
<dbReference type="Pfam" id="PF03734">
    <property type="entry name" value="YkuD"/>
    <property type="match status" value="1"/>
</dbReference>
<proteinExistence type="inferred from homology"/>
<dbReference type="Pfam" id="PF01471">
    <property type="entry name" value="PG_binding_1"/>
    <property type="match status" value="1"/>
</dbReference>
<dbReference type="PROSITE" id="PS51257">
    <property type="entry name" value="PROKAR_LIPOPROTEIN"/>
    <property type="match status" value="1"/>
</dbReference>
<dbReference type="Pfam" id="PF20142">
    <property type="entry name" value="Scaffold"/>
    <property type="match status" value="1"/>
</dbReference>
<dbReference type="EMBL" id="BMFG01000001">
    <property type="protein sequence ID" value="GGD13439.1"/>
    <property type="molecule type" value="Genomic_DNA"/>
</dbReference>
<keyword evidence="6 7" id="KW-0961">Cell wall biogenesis/degradation</keyword>
<comment type="similarity">
    <text evidence="2">Belongs to the YkuD family.</text>
</comment>
<dbReference type="RefSeq" id="WP_188360510.1">
    <property type="nucleotide sequence ID" value="NZ_BMFG01000001.1"/>
</dbReference>
<dbReference type="InterPro" id="IPR002477">
    <property type="entry name" value="Peptidoglycan-bd-like"/>
</dbReference>
<evidence type="ECO:0000256" key="1">
    <source>
        <dbReference type="ARBA" id="ARBA00004752"/>
    </source>
</evidence>
<dbReference type="InterPro" id="IPR045380">
    <property type="entry name" value="LD_TPept_scaffold_dom"/>
</dbReference>
<feature type="active site" description="Proton donor/acceptor" evidence="7">
    <location>
        <position position="430"/>
    </location>
</feature>
<dbReference type="SUPFAM" id="SSF47090">
    <property type="entry name" value="PGBD-like"/>
    <property type="match status" value="1"/>
</dbReference>
<dbReference type="InterPro" id="IPR036366">
    <property type="entry name" value="PGBDSf"/>
</dbReference>
<dbReference type="GO" id="GO:0008360">
    <property type="term" value="P:regulation of cell shape"/>
    <property type="evidence" value="ECO:0007669"/>
    <property type="project" value="UniProtKB-UniRule"/>
</dbReference>
<dbReference type="GO" id="GO:0016740">
    <property type="term" value="F:transferase activity"/>
    <property type="evidence" value="ECO:0007669"/>
    <property type="project" value="UniProtKB-KW"/>
</dbReference>
<evidence type="ECO:0000256" key="4">
    <source>
        <dbReference type="ARBA" id="ARBA00022960"/>
    </source>
</evidence>
<dbReference type="PANTHER" id="PTHR41533:SF2">
    <property type="entry name" value="BLR7131 PROTEIN"/>
    <property type="match status" value="1"/>
</dbReference>
<dbReference type="InterPro" id="IPR052905">
    <property type="entry name" value="LD-transpeptidase_YkuD-like"/>
</dbReference>
<sequence length="527" mass="61590">MSRIYFFIILLITTFSCKDKNKLIETDVEDEITINTVENRIVAIDSVFLSKSNDSILISFYKKNALKTFWSNHSCRENLVQLFQSVEFDGLHSKDFDLKKINKNEKSFQKLNDNELVDYDFLLTKNLIQYIKKVAVGSLDPKSLYKDWDLKKNKIDIQEHLLDFQKKDSFDYALFRVKPKHKVYQSLEEALKLLETFPKDDLSKIEISEKIVANDTNDVIIPIKRRLMYWNDLKPLDSLTSIYDESTQNAIKKFQMRHGLAPDGVIGKGTVAALNFSKEKRKAQIIANMERWRWYPKEFEKDHLIINIPDYTLLAIKDKDTSRTHKVIVGTAKRSTPILSSKLSYVVFNPTWTVPPTILKEDVIPATQKNRSYLAKKNITVYDSKGQIVSAENWQASKARNYRYVQSPGPNNSLGLVKIMFPNRFSVYLHDTNTRGYFERENRSISSGCVRVQNPFELTEYLLNDPEKWNKETIDEILEEGTTKNVNINQNCYIHLLYWTAWSENGQLIFRDDIYNLDAELYKKLRN</sequence>
<keyword evidence="3" id="KW-0808">Transferase</keyword>
<dbReference type="PANTHER" id="PTHR41533">
    <property type="entry name" value="L,D-TRANSPEPTIDASE HI_1667-RELATED"/>
    <property type="match status" value="1"/>
</dbReference>
<evidence type="ECO:0000256" key="6">
    <source>
        <dbReference type="ARBA" id="ARBA00023316"/>
    </source>
</evidence>
<dbReference type="InterPro" id="IPR036365">
    <property type="entry name" value="PGBD-like_sf"/>
</dbReference>
<dbReference type="AlphaFoldDB" id="A0A916XUK1"/>
<evidence type="ECO:0000313" key="9">
    <source>
        <dbReference type="EMBL" id="GGD13439.1"/>
    </source>
</evidence>
<dbReference type="InterPro" id="IPR038063">
    <property type="entry name" value="Transpep_catalytic_dom"/>
</dbReference>
<keyword evidence="5 7" id="KW-0573">Peptidoglycan synthesis</keyword>
<evidence type="ECO:0000256" key="5">
    <source>
        <dbReference type="ARBA" id="ARBA00022984"/>
    </source>
</evidence>
<dbReference type="Gene3D" id="1.10.101.10">
    <property type="entry name" value="PGBD-like superfamily/PGBD"/>
    <property type="match status" value="1"/>
</dbReference>
<reference evidence="9" key="2">
    <citation type="submission" date="2020-09" db="EMBL/GenBank/DDBJ databases">
        <authorList>
            <person name="Sun Q."/>
            <person name="Zhou Y."/>
        </authorList>
    </citation>
    <scope>NUCLEOTIDE SEQUENCE</scope>
    <source>
        <strain evidence="9">CGMCC 1.12506</strain>
    </source>
</reference>
<keyword evidence="4 7" id="KW-0133">Cell shape</keyword>
<dbReference type="Proteomes" id="UP000625735">
    <property type="component" value="Unassembled WGS sequence"/>
</dbReference>
<dbReference type="PROSITE" id="PS52029">
    <property type="entry name" value="LD_TPASE"/>
    <property type="match status" value="1"/>
</dbReference>
<dbReference type="GO" id="GO:0071555">
    <property type="term" value="P:cell wall organization"/>
    <property type="evidence" value="ECO:0007669"/>
    <property type="project" value="UniProtKB-UniRule"/>
</dbReference>
<feature type="domain" description="L,D-TPase catalytic" evidence="8">
    <location>
        <begin position="302"/>
        <end position="487"/>
    </location>
</feature>
<accession>A0A916XUK1</accession>
<comment type="caution">
    <text evidence="9">The sequence shown here is derived from an EMBL/GenBank/DDBJ whole genome shotgun (WGS) entry which is preliminary data.</text>
</comment>
<feature type="active site" description="Nucleophile" evidence="7">
    <location>
        <position position="449"/>
    </location>
</feature>
<name>A0A916XUK1_9FLAO</name>
<keyword evidence="10" id="KW-1185">Reference proteome</keyword>
<comment type="pathway">
    <text evidence="1 7">Cell wall biogenesis; peptidoglycan biosynthesis.</text>
</comment>
<dbReference type="InterPro" id="IPR005490">
    <property type="entry name" value="LD_TPept_cat_dom"/>
</dbReference>
<gene>
    <name evidence="9" type="ORF">GCM10011343_00670</name>
</gene>
<evidence type="ECO:0000259" key="8">
    <source>
        <dbReference type="PROSITE" id="PS52029"/>
    </source>
</evidence>
<evidence type="ECO:0000256" key="7">
    <source>
        <dbReference type="PROSITE-ProRule" id="PRU01373"/>
    </source>
</evidence>
<evidence type="ECO:0000256" key="2">
    <source>
        <dbReference type="ARBA" id="ARBA00005992"/>
    </source>
</evidence>
<dbReference type="Gene3D" id="2.40.440.10">
    <property type="entry name" value="L,D-transpeptidase catalytic domain-like"/>
    <property type="match status" value="1"/>
</dbReference>
<evidence type="ECO:0000256" key="3">
    <source>
        <dbReference type="ARBA" id="ARBA00022679"/>
    </source>
</evidence>
<dbReference type="GO" id="GO:0004180">
    <property type="term" value="F:carboxypeptidase activity"/>
    <property type="evidence" value="ECO:0007669"/>
    <property type="project" value="UniProtKB-ARBA"/>
</dbReference>
<protein>
    <submittedName>
        <fullName evidence="9">Murein L,D-transpeptidase</fullName>
    </submittedName>
</protein>
<evidence type="ECO:0000313" key="10">
    <source>
        <dbReference type="Proteomes" id="UP000625735"/>
    </source>
</evidence>
<dbReference type="GO" id="GO:0009252">
    <property type="term" value="P:peptidoglycan biosynthetic process"/>
    <property type="evidence" value="ECO:0007669"/>
    <property type="project" value="UniProtKB-KW"/>
</dbReference>
<dbReference type="CDD" id="cd16913">
    <property type="entry name" value="YkuD_like"/>
    <property type="match status" value="1"/>
</dbReference>